<reference evidence="2" key="1">
    <citation type="submission" date="2018-02" db="EMBL/GenBank/DDBJ databases">
        <authorList>
            <person name="Cohen D.B."/>
            <person name="Kent A.D."/>
        </authorList>
    </citation>
    <scope>NUCLEOTIDE SEQUENCE</scope>
</reference>
<sequence length="105" mass="11351">MPAHEASRFFHGEVQNMSNEKHLLESLQGQVPPSPISQKAYAGHNISPLPHQLRTVHVPPSAPNPRTNSPAPRISQRTFISPNTAPLLDSQQKSPLPSPVPNGGT</sequence>
<evidence type="ECO:0000256" key="1">
    <source>
        <dbReference type="SAM" id="MobiDB-lite"/>
    </source>
</evidence>
<proteinExistence type="predicted"/>
<accession>A0A2N9F6S9</accession>
<evidence type="ECO:0000313" key="2">
    <source>
        <dbReference type="EMBL" id="SPC82795.1"/>
    </source>
</evidence>
<dbReference type="EMBL" id="OIVN01000601">
    <property type="protein sequence ID" value="SPC82795.1"/>
    <property type="molecule type" value="Genomic_DNA"/>
</dbReference>
<feature type="compositionally biased region" description="Pro residues" evidence="1">
    <location>
        <begin position="96"/>
        <end position="105"/>
    </location>
</feature>
<protein>
    <submittedName>
        <fullName evidence="2">Uncharacterized protein</fullName>
    </submittedName>
</protein>
<dbReference type="AlphaFoldDB" id="A0A2N9F6S9"/>
<feature type="region of interest" description="Disordered" evidence="1">
    <location>
        <begin position="25"/>
        <end position="105"/>
    </location>
</feature>
<name>A0A2N9F6S9_FAGSY</name>
<feature type="compositionally biased region" description="Polar residues" evidence="1">
    <location>
        <begin position="64"/>
        <end position="95"/>
    </location>
</feature>
<gene>
    <name evidence="2" type="ORF">FSB_LOCUS10677</name>
</gene>
<organism evidence="2">
    <name type="scientific">Fagus sylvatica</name>
    <name type="common">Beechnut</name>
    <dbReference type="NCBI Taxonomy" id="28930"/>
    <lineage>
        <taxon>Eukaryota</taxon>
        <taxon>Viridiplantae</taxon>
        <taxon>Streptophyta</taxon>
        <taxon>Embryophyta</taxon>
        <taxon>Tracheophyta</taxon>
        <taxon>Spermatophyta</taxon>
        <taxon>Magnoliopsida</taxon>
        <taxon>eudicotyledons</taxon>
        <taxon>Gunneridae</taxon>
        <taxon>Pentapetalae</taxon>
        <taxon>rosids</taxon>
        <taxon>fabids</taxon>
        <taxon>Fagales</taxon>
        <taxon>Fagaceae</taxon>
        <taxon>Fagus</taxon>
    </lineage>
</organism>